<gene>
    <name evidence="3" type="ORF">HQ865_21590</name>
</gene>
<dbReference type="PANTHER" id="PTHR34406">
    <property type="entry name" value="PROTEIN YCEI"/>
    <property type="match status" value="1"/>
</dbReference>
<evidence type="ECO:0000256" key="1">
    <source>
        <dbReference type="SAM" id="SignalP"/>
    </source>
</evidence>
<evidence type="ECO:0000313" key="4">
    <source>
        <dbReference type="Proteomes" id="UP000505355"/>
    </source>
</evidence>
<feature type="signal peptide" evidence="1">
    <location>
        <begin position="1"/>
        <end position="19"/>
    </location>
</feature>
<dbReference type="PANTHER" id="PTHR34406:SF1">
    <property type="entry name" value="PROTEIN YCEI"/>
    <property type="match status" value="1"/>
</dbReference>
<organism evidence="3 4">
    <name type="scientific">Mucilaginibacter mali</name>
    <dbReference type="NCBI Taxonomy" id="2740462"/>
    <lineage>
        <taxon>Bacteria</taxon>
        <taxon>Pseudomonadati</taxon>
        <taxon>Bacteroidota</taxon>
        <taxon>Sphingobacteriia</taxon>
        <taxon>Sphingobacteriales</taxon>
        <taxon>Sphingobacteriaceae</taxon>
        <taxon>Mucilaginibacter</taxon>
    </lineage>
</organism>
<evidence type="ECO:0000259" key="2">
    <source>
        <dbReference type="SMART" id="SM00867"/>
    </source>
</evidence>
<keyword evidence="1" id="KW-0732">Signal</keyword>
<dbReference type="Gene3D" id="2.40.128.110">
    <property type="entry name" value="Lipid/polyisoprenoid-binding, YceI-like"/>
    <property type="match status" value="1"/>
</dbReference>
<dbReference type="SMART" id="SM00867">
    <property type="entry name" value="YceI"/>
    <property type="match status" value="1"/>
</dbReference>
<dbReference type="InterPro" id="IPR036761">
    <property type="entry name" value="TTHA0802/YceI-like_sf"/>
</dbReference>
<dbReference type="Proteomes" id="UP000505355">
    <property type="component" value="Chromosome"/>
</dbReference>
<dbReference type="AlphaFoldDB" id="A0A7D4QET2"/>
<dbReference type="Pfam" id="PF04264">
    <property type="entry name" value="YceI"/>
    <property type="match status" value="1"/>
</dbReference>
<sequence length="178" mass="19037">MKNLLFIAVAALTIHTAAAQYKPDDKASSVQFTIGNLGFDVKGKFTGLQGSINFDEHQPANGNIDITIDAATVNTDNSLRDKHLQEDSYFDVKNYPRIHFVSAKITPAGKAGSYTMSGKLTIKNTTKDISFPFTATPGSNGLSFKGTFKINRKDFGVGGTSTISNELTVALDVVGVKG</sequence>
<dbReference type="KEGG" id="mmab:HQ865_21590"/>
<keyword evidence="4" id="KW-1185">Reference proteome</keyword>
<feature type="chain" id="PRO_5028904804" evidence="1">
    <location>
        <begin position="20"/>
        <end position="178"/>
    </location>
</feature>
<dbReference type="InterPro" id="IPR007372">
    <property type="entry name" value="Lipid/polyisoprenoid-bd_YceI"/>
</dbReference>
<reference evidence="3 4" key="1">
    <citation type="submission" date="2020-05" db="EMBL/GenBank/DDBJ databases">
        <title>Mucilaginibacter mali sp. nov.</title>
        <authorList>
            <person name="Kim H.S."/>
            <person name="Lee K.C."/>
            <person name="Suh M.K."/>
            <person name="Kim J.-S."/>
            <person name="Han K.-I."/>
            <person name="Eom M.K."/>
            <person name="Shin Y.K."/>
            <person name="Lee J.-S."/>
        </authorList>
    </citation>
    <scope>NUCLEOTIDE SEQUENCE [LARGE SCALE GENOMIC DNA]</scope>
    <source>
        <strain evidence="3 4">G2-14</strain>
    </source>
</reference>
<protein>
    <submittedName>
        <fullName evidence="3">YceI family protein</fullName>
    </submittedName>
</protein>
<name>A0A7D4QET2_9SPHI</name>
<dbReference type="RefSeq" id="WP_173416895.1">
    <property type="nucleotide sequence ID" value="NZ_CP054139.1"/>
</dbReference>
<dbReference type="EMBL" id="CP054139">
    <property type="protein sequence ID" value="QKJ32244.1"/>
    <property type="molecule type" value="Genomic_DNA"/>
</dbReference>
<proteinExistence type="predicted"/>
<feature type="domain" description="Lipid/polyisoprenoid-binding YceI-like" evidence="2">
    <location>
        <begin position="20"/>
        <end position="176"/>
    </location>
</feature>
<accession>A0A7D4QET2</accession>
<dbReference type="SUPFAM" id="SSF101874">
    <property type="entry name" value="YceI-like"/>
    <property type="match status" value="1"/>
</dbReference>
<evidence type="ECO:0000313" key="3">
    <source>
        <dbReference type="EMBL" id="QKJ32244.1"/>
    </source>
</evidence>